<reference evidence="2" key="1">
    <citation type="journal article" date="2011" name="PLoS Genet.">
        <title>Genomic analysis of the necrotrophic fungal pathogens Sclerotinia sclerotiorum and Botrytis cinerea.</title>
        <authorList>
            <person name="Amselem J."/>
            <person name="Cuomo C.A."/>
            <person name="van Kan J.A."/>
            <person name="Viaud M."/>
            <person name="Benito E.P."/>
            <person name="Couloux A."/>
            <person name="Coutinho P.M."/>
            <person name="de Vries R.P."/>
            <person name="Dyer P.S."/>
            <person name="Fillinger S."/>
            <person name="Fournier E."/>
            <person name="Gout L."/>
            <person name="Hahn M."/>
            <person name="Kohn L."/>
            <person name="Lapalu N."/>
            <person name="Plummer K.M."/>
            <person name="Pradier J.M."/>
            <person name="Quevillon E."/>
            <person name="Sharon A."/>
            <person name="Simon A."/>
            <person name="ten Have A."/>
            <person name="Tudzynski B."/>
            <person name="Tudzynski P."/>
            <person name="Wincker P."/>
            <person name="Andrew M."/>
            <person name="Anthouard V."/>
            <person name="Beever R.E."/>
            <person name="Beffa R."/>
            <person name="Benoit I."/>
            <person name="Bouzid O."/>
            <person name="Brault B."/>
            <person name="Chen Z."/>
            <person name="Choquer M."/>
            <person name="Collemare J."/>
            <person name="Cotton P."/>
            <person name="Danchin E.G."/>
            <person name="Da Silva C."/>
            <person name="Gautier A."/>
            <person name="Giraud C."/>
            <person name="Giraud T."/>
            <person name="Gonzalez C."/>
            <person name="Grossetete S."/>
            <person name="Guldener U."/>
            <person name="Henrissat B."/>
            <person name="Howlett B.J."/>
            <person name="Kodira C."/>
            <person name="Kretschmer M."/>
            <person name="Lappartient A."/>
            <person name="Leroch M."/>
            <person name="Levis C."/>
            <person name="Mauceli E."/>
            <person name="Neuveglise C."/>
            <person name="Oeser B."/>
            <person name="Pearson M."/>
            <person name="Poulain J."/>
            <person name="Poussereau N."/>
            <person name="Quesneville H."/>
            <person name="Rascle C."/>
            <person name="Schumacher J."/>
            <person name="Segurens B."/>
            <person name="Sexton A."/>
            <person name="Silva E."/>
            <person name="Sirven C."/>
            <person name="Soanes D.M."/>
            <person name="Talbot N.J."/>
            <person name="Templeton M."/>
            <person name="Yandava C."/>
            <person name="Yarden O."/>
            <person name="Zeng Q."/>
            <person name="Rollins J.A."/>
            <person name="Lebrun M.H."/>
            <person name="Dickman M."/>
        </authorList>
    </citation>
    <scope>NUCLEOTIDE SEQUENCE [LARGE SCALE GENOMIC DNA]</scope>
    <source>
        <strain evidence="2">ATCC 18683 / 1980 / Ss-1</strain>
    </source>
</reference>
<evidence type="ECO:0000313" key="2">
    <source>
        <dbReference type="Proteomes" id="UP000001312"/>
    </source>
</evidence>
<sequence>MILKGDPVNFKKINLDERNLVCSSKGGGCSRPLLENHLIVGIF</sequence>
<protein>
    <submittedName>
        <fullName evidence="1">Uncharacterized protein</fullName>
    </submittedName>
</protein>
<dbReference type="GeneID" id="5483524"/>
<dbReference type="Proteomes" id="UP000001312">
    <property type="component" value="Unassembled WGS sequence"/>
</dbReference>
<gene>
    <name evidence="1" type="ORF">SS1G_11347</name>
</gene>
<dbReference type="EMBL" id="CH476638">
    <property type="protein sequence ID" value="EDN95469.1"/>
    <property type="molecule type" value="Genomic_DNA"/>
</dbReference>
<dbReference type="RefSeq" id="XP_001587355.1">
    <property type="nucleotide sequence ID" value="XM_001587305.1"/>
</dbReference>
<dbReference type="AlphaFoldDB" id="A7F177"/>
<proteinExistence type="predicted"/>
<evidence type="ECO:0000313" key="1">
    <source>
        <dbReference type="EMBL" id="EDN95469.1"/>
    </source>
</evidence>
<keyword evidence="2" id="KW-1185">Reference proteome</keyword>
<dbReference type="KEGG" id="ssl:SS1G_11347"/>
<name>A7F177_SCLS1</name>
<organism evidence="1 2">
    <name type="scientific">Sclerotinia sclerotiorum (strain ATCC 18683 / 1980 / Ss-1)</name>
    <name type="common">White mold</name>
    <name type="synonym">Whetzelinia sclerotiorum</name>
    <dbReference type="NCBI Taxonomy" id="665079"/>
    <lineage>
        <taxon>Eukaryota</taxon>
        <taxon>Fungi</taxon>
        <taxon>Dikarya</taxon>
        <taxon>Ascomycota</taxon>
        <taxon>Pezizomycotina</taxon>
        <taxon>Leotiomycetes</taxon>
        <taxon>Helotiales</taxon>
        <taxon>Sclerotiniaceae</taxon>
        <taxon>Sclerotinia</taxon>
    </lineage>
</organism>
<accession>A7F177</accession>
<dbReference type="InParanoid" id="A7F177"/>